<keyword evidence="13 16" id="KW-0131">Cell cycle</keyword>
<evidence type="ECO:0000313" key="19">
    <source>
        <dbReference type="Proteomes" id="UP000233414"/>
    </source>
</evidence>
<comment type="cofactor">
    <cofactor evidence="1 16">
        <name>FAD</name>
        <dbReference type="ChEBI" id="CHEBI:57692"/>
    </cofactor>
</comment>
<protein>
    <recommendedName>
        <fullName evidence="16">UDP-N-acetylenolpyruvoylglucosamine reductase</fullName>
        <ecNumber evidence="16">1.3.1.98</ecNumber>
    </recommendedName>
    <alternativeName>
        <fullName evidence="16">UDP-N-acetylmuramate dehydrogenase</fullName>
    </alternativeName>
</protein>
<dbReference type="PANTHER" id="PTHR21071:SF4">
    <property type="entry name" value="UDP-N-ACETYLENOLPYRUVOYLGLUCOSAMINE REDUCTASE"/>
    <property type="match status" value="1"/>
</dbReference>
<dbReference type="PROSITE" id="PS51387">
    <property type="entry name" value="FAD_PCMH"/>
    <property type="match status" value="1"/>
</dbReference>
<dbReference type="UniPathway" id="UPA00219"/>
<keyword evidence="11 16" id="KW-0573">Peptidoglycan synthesis</keyword>
<evidence type="ECO:0000259" key="17">
    <source>
        <dbReference type="PROSITE" id="PS51387"/>
    </source>
</evidence>
<reference evidence="18 19" key="1">
    <citation type="journal article" date="2017" name="ISME J.">
        <title>Potential for microbial H2 and metal transformations associated with novel bacteria and archaea in deep terrestrial subsurface sediments.</title>
        <authorList>
            <person name="Hernsdorf A.W."/>
            <person name="Amano Y."/>
            <person name="Miyakawa K."/>
            <person name="Ise K."/>
            <person name="Suzuki Y."/>
            <person name="Anantharaman K."/>
            <person name="Probst A."/>
            <person name="Burstein D."/>
            <person name="Thomas B.C."/>
            <person name="Banfield J.F."/>
        </authorList>
    </citation>
    <scope>NUCLEOTIDE SEQUENCE [LARGE SCALE GENOMIC DNA]</scope>
    <source>
        <strain evidence="18">HGW-Kuenenbacteria-1</strain>
    </source>
</reference>
<proteinExistence type="inferred from homology"/>
<feature type="domain" description="FAD-binding PCMH-type" evidence="17">
    <location>
        <begin position="22"/>
        <end position="191"/>
    </location>
</feature>
<keyword evidence="6 16" id="KW-0132">Cell division</keyword>
<evidence type="ECO:0000256" key="1">
    <source>
        <dbReference type="ARBA" id="ARBA00001974"/>
    </source>
</evidence>
<comment type="subcellular location">
    <subcellularLocation>
        <location evidence="3 16">Cytoplasm</location>
    </subcellularLocation>
</comment>
<dbReference type="GO" id="GO:0005829">
    <property type="term" value="C:cytosol"/>
    <property type="evidence" value="ECO:0007669"/>
    <property type="project" value="TreeGrafter"/>
</dbReference>
<dbReference type="InterPro" id="IPR016167">
    <property type="entry name" value="FAD-bd_PCMH_sub1"/>
</dbReference>
<dbReference type="EC" id="1.3.1.98" evidence="16"/>
<dbReference type="AlphaFoldDB" id="A0A2N1UN91"/>
<evidence type="ECO:0000256" key="12">
    <source>
        <dbReference type="ARBA" id="ARBA00023002"/>
    </source>
</evidence>
<dbReference type="GO" id="GO:0051301">
    <property type="term" value="P:cell division"/>
    <property type="evidence" value="ECO:0007669"/>
    <property type="project" value="UniProtKB-KW"/>
</dbReference>
<dbReference type="InterPro" id="IPR003170">
    <property type="entry name" value="MurB"/>
</dbReference>
<dbReference type="HAMAP" id="MF_00037">
    <property type="entry name" value="MurB"/>
    <property type="match status" value="1"/>
</dbReference>
<dbReference type="SUPFAM" id="SSF56194">
    <property type="entry name" value="Uridine diphospho-N-Acetylenolpyruvylglucosamine reductase, MurB, C-terminal domain"/>
    <property type="match status" value="1"/>
</dbReference>
<dbReference type="Proteomes" id="UP000233414">
    <property type="component" value="Unassembled WGS sequence"/>
</dbReference>
<dbReference type="InterPro" id="IPR016166">
    <property type="entry name" value="FAD-bd_PCMH"/>
</dbReference>
<evidence type="ECO:0000256" key="7">
    <source>
        <dbReference type="ARBA" id="ARBA00022630"/>
    </source>
</evidence>
<evidence type="ECO:0000256" key="14">
    <source>
        <dbReference type="ARBA" id="ARBA00023316"/>
    </source>
</evidence>
<dbReference type="GO" id="GO:0071949">
    <property type="term" value="F:FAD binding"/>
    <property type="evidence" value="ECO:0007669"/>
    <property type="project" value="InterPro"/>
</dbReference>
<dbReference type="InterPro" id="IPR036635">
    <property type="entry name" value="MurB_C_sf"/>
</dbReference>
<accession>A0A2N1UN91</accession>
<dbReference type="SUPFAM" id="SSF56176">
    <property type="entry name" value="FAD-binding/transporter-associated domain-like"/>
    <property type="match status" value="1"/>
</dbReference>
<sequence>MTFDNIKDIQKNISLASYTTFKIGGTAKYFYLAKNTKDLIKIIEATKQEKIPFFVLGGGSNILVKDQGFDGLAIKIQSSKFKIQNCNSKFKIICDSGTLLGKLVQETSKKGIGGLEWFIGIPGTIGGAVYGNAGWPKDKKNIGDFVKNVTILKNGAQFTISNLKCQFGYRDSIFKHNNNVILSVELQLPKGDSLEIKKRMREILLTRITNTSQGNSAGCIFKNIKLGTLNKKLFEKYPKLKNVVKNNFISAGYLIDQCGLKGKKIGKAIVSEKHANFIINTGQAKAEDVVMLISLIKQKVRDKFNVQLQEEIQYIGF</sequence>
<dbReference type="Gene3D" id="3.30.43.10">
    <property type="entry name" value="Uridine Diphospho-n-acetylenolpyruvylglucosamine Reductase, domain 2"/>
    <property type="match status" value="1"/>
</dbReference>
<dbReference type="Pfam" id="PF01565">
    <property type="entry name" value="FAD_binding_4"/>
    <property type="match status" value="1"/>
</dbReference>
<evidence type="ECO:0000256" key="10">
    <source>
        <dbReference type="ARBA" id="ARBA00022960"/>
    </source>
</evidence>
<keyword evidence="10 16" id="KW-0133">Cell shape</keyword>
<keyword evidence="12 16" id="KW-0560">Oxidoreductase</keyword>
<evidence type="ECO:0000256" key="4">
    <source>
        <dbReference type="ARBA" id="ARBA00004752"/>
    </source>
</evidence>
<dbReference type="Gene3D" id="3.30.465.10">
    <property type="match status" value="1"/>
</dbReference>
<evidence type="ECO:0000313" key="18">
    <source>
        <dbReference type="EMBL" id="PKL72287.1"/>
    </source>
</evidence>
<feature type="active site" evidence="16">
    <location>
        <position position="311"/>
    </location>
</feature>
<dbReference type="Gene3D" id="3.90.78.10">
    <property type="entry name" value="UDP-N-acetylenolpyruvoylglucosamine reductase, C-terminal domain"/>
    <property type="match status" value="1"/>
</dbReference>
<evidence type="ECO:0000256" key="9">
    <source>
        <dbReference type="ARBA" id="ARBA00022857"/>
    </source>
</evidence>
<evidence type="ECO:0000256" key="5">
    <source>
        <dbReference type="ARBA" id="ARBA00022490"/>
    </source>
</evidence>
<evidence type="ECO:0000256" key="6">
    <source>
        <dbReference type="ARBA" id="ARBA00022618"/>
    </source>
</evidence>
<feature type="active site" description="Proton donor" evidence="16">
    <location>
        <position position="219"/>
    </location>
</feature>
<comment type="function">
    <text evidence="2 16">Cell wall formation.</text>
</comment>
<name>A0A2N1UN91_9BACT</name>
<keyword evidence="8 16" id="KW-0274">FAD</keyword>
<comment type="pathway">
    <text evidence="4 16">Cell wall biogenesis; peptidoglycan biosynthesis.</text>
</comment>
<evidence type="ECO:0000256" key="3">
    <source>
        <dbReference type="ARBA" id="ARBA00004496"/>
    </source>
</evidence>
<dbReference type="NCBIfam" id="NF010480">
    <property type="entry name" value="PRK13905.1"/>
    <property type="match status" value="1"/>
</dbReference>
<dbReference type="Pfam" id="PF02873">
    <property type="entry name" value="MurB_C"/>
    <property type="match status" value="1"/>
</dbReference>
<dbReference type="InterPro" id="IPR006094">
    <property type="entry name" value="Oxid_FAD_bind_N"/>
</dbReference>
<dbReference type="GO" id="GO:0009252">
    <property type="term" value="P:peptidoglycan biosynthetic process"/>
    <property type="evidence" value="ECO:0007669"/>
    <property type="project" value="UniProtKB-UniRule"/>
</dbReference>
<evidence type="ECO:0000256" key="16">
    <source>
        <dbReference type="HAMAP-Rule" id="MF_00037"/>
    </source>
</evidence>
<keyword evidence="9 16" id="KW-0521">NADP</keyword>
<organism evidence="18 19">
    <name type="scientific">Candidatus Kuenenbacteria bacterium HGW-Kuenenbacteria-1</name>
    <dbReference type="NCBI Taxonomy" id="2013812"/>
    <lineage>
        <taxon>Bacteria</taxon>
        <taxon>Candidatus Kueneniibacteriota</taxon>
    </lineage>
</organism>
<dbReference type="PANTHER" id="PTHR21071">
    <property type="entry name" value="UDP-N-ACETYLENOLPYRUVOYLGLUCOSAMINE REDUCTASE"/>
    <property type="match status" value="1"/>
</dbReference>
<evidence type="ECO:0000256" key="11">
    <source>
        <dbReference type="ARBA" id="ARBA00022984"/>
    </source>
</evidence>
<keyword evidence="5 16" id="KW-0963">Cytoplasm</keyword>
<keyword evidence="14 16" id="KW-0961">Cell wall biogenesis/degradation</keyword>
<evidence type="ECO:0000256" key="2">
    <source>
        <dbReference type="ARBA" id="ARBA00003921"/>
    </source>
</evidence>
<comment type="similarity">
    <text evidence="16">Belongs to the MurB family.</text>
</comment>
<feature type="active site" evidence="16">
    <location>
        <position position="170"/>
    </location>
</feature>
<dbReference type="GO" id="GO:0008762">
    <property type="term" value="F:UDP-N-acetylmuramate dehydrogenase activity"/>
    <property type="evidence" value="ECO:0007669"/>
    <property type="project" value="UniProtKB-UniRule"/>
</dbReference>
<evidence type="ECO:0000256" key="15">
    <source>
        <dbReference type="ARBA" id="ARBA00048914"/>
    </source>
</evidence>
<gene>
    <name evidence="16" type="primary">murB</name>
    <name evidence="18" type="ORF">CVV26_02330</name>
</gene>
<dbReference type="EMBL" id="PGYQ01000009">
    <property type="protein sequence ID" value="PKL72287.1"/>
    <property type="molecule type" value="Genomic_DNA"/>
</dbReference>
<dbReference type="InterPro" id="IPR011601">
    <property type="entry name" value="MurB_C"/>
</dbReference>
<comment type="caution">
    <text evidence="18">The sequence shown here is derived from an EMBL/GenBank/DDBJ whole genome shotgun (WGS) entry which is preliminary data.</text>
</comment>
<dbReference type="GO" id="GO:0071555">
    <property type="term" value="P:cell wall organization"/>
    <property type="evidence" value="ECO:0007669"/>
    <property type="project" value="UniProtKB-KW"/>
</dbReference>
<comment type="catalytic activity">
    <reaction evidence="15 16">
        <text>UDP-N-acetyl-alpha-D-muramate + NADP(+) = UDP-N-acetyl-3-O-(1-carboxyvinyl)-alpha-D-glucosamine + NADPH + H(+)</text>
        <dbReference type="Rhea" id="RHEA:12248"/>
        <dbReference type="ChEBI" id="CHEBI:15378"/>
        <dbReference type="ChEBI" id="CHEBI:57783"/>
        <dbReference type="ChEBI" id="CHEBI:58349"/>
        <dbReference type="ChEBI" id="CHEBI:68483"/>
        <dbReference type="ChEBI" id="CHEBI:70757"/>
        <dbReference type="EC" id="1.3.1.98"/>
    </reaction>
</comment>
<keyword evidence="7 16" id="KW-0285">Flavoprotein</keyword>
<dbReference type="InterPro" id="IPR036318">
    <property type="entry name" value="FAD-bd_PCMH-like_sf"/>
</dbReference>
<evidence type="ECO:0000256" key="8">
    <source>
        <dbReference type="ARBA" id="ARBA00022827"/>
    </source>
</evidence>
<dbReference type="InterPro" id="IPR016169">
    <property type="entry name" value="FAD-bd_PCMH_sub2"/>
</dbReference>
<dbReference type="GO" id="GO:0008360">
    <property type="term" value="P:regulation of cell shape"/>
    <property type="evidence" value="ECO:0007669"/>
    <property type="project" value="UniProtKB-KW"/>
</dbReference>
<evidence type="ECO:0000256" key="13">
    <source>
        <dbReference type="ARBA" id="ARBA00023306"/>
    </source>
</evidence>
<dbReference type="NCBIfam" id="TIGR00179">
    <property type="entry name" value="murB"/>
    <property type="match status" value="1"/>
</dbReference>